<organism evidence="2">
    <name type="scientific">Salix viminalis</name>
    <name type="common">Common osier</name>
    <name type="synonym">Basket willow</name>
    <dbReference type="NCBI Taxonomy" id="40686"/>
    <lineage>
        <taxon>Eukaryota</taxon>
        <taxon>Viridiplantae</taxon>
        <taxon>Streptophyta</taxon>
        <taxon>Embryophyta</taxon>
        <taxon>Tracheophyta</taxon>
        <taxon>Spermatophyta</taxon>
        <taxon>Magnoliopsida</taxon>
        <taxon>eudicotyledons</taxon>
        <taxon>Gunneridae</taxon>
        <taxon>Pentapetalae</taxon>
        <taxon>rosids</taxon>
        <taxon>fabids</taxon>
        <taxon>Malpighiales</taxon>
        <taxon>Salicaceae</taxon>
        <taxon>Saliceae</taxon>
        <taxon>Salix</taxon>
    </lineage>
</organism>
<protein>
    <recommendedName>
        <fullName evidence="3">Auxin-responsive protein</fullName>
    </recommendedName>
</protein>
<comment type="similarity">
    <text evidence="1">Belongs to the ARG7 family.</text>
</comment>
<dbReference type="Pfam" id="PF02519">
    <property type="entry name" value="Auxin_inducible"/>
    <property type="match status" value="1"/>
</dbReference>
<proteinExistence type="inferred from homology"/>
<dbReference type="EMBL" id="CAADRP010001752">
    <property type="protein sequence ID" value="VFU51250.1"/>
    <property type="molecule type" value="Genomic_DNA"/>
</dbReference>
<sequence length="139" mass="15298">MYNTAAGELAAAAAAAKHVFGGGFGSRKVHVKHIPQPHALSFMTKGAHILYIYTSDTPISHANAFLSSIQIYWPGLCQKVELEGGGRAPKGHFVVYVGNEMKRFVVPTSYLKNPIFQKLLDKAAEEFGFDNRKWNSFAL</sequence>
<dbReference type="PANTHER" id="PTHR31374:SF423">
    <property type="entry name" value="SAUR-LIKE AUXIN-RESPONSIVE PROTEIN FAMILY"/>
    <property type="match status" value="1"/>
</dbReference>
<accession>A0A6N2MAK1</accession>
<dbReference type="InterPro" id="IPR003676">
    <property type="entry name" value="SAUR_fam"/>
</dbReference>
<evidence type="ECO:0000256" key="1">
    <source>
        <dbReference type="ARBA" id="ARBA00006974"/>
    </source>
</evidence>
<dbReference type="GO" id="GO:0009733">
    <property type="term" value="P:response to auxin"/>
    <property type="evidence" value="ECO:0007669"/>
    <property type="project" value="InterPro"/>
</dbReference>
<evidence type="ECO:0008006" key="3">
    <source>
        <dbReference type="Google" id="ProtNLM"/>
    </source>
</evidence>
<name>A0A6N2MAK1_SALVM</name>
<dbReference type="AlphaFoldDB" id="A0A6N2MAK1"/>
<evidence type="ECO:0000313" key="2">
    <source>
        <dbReference type="EMBL" id="VFU51250.1"/>
    </source>
</evidence>
<gene>
    <name evidence="2" type="ORF">SVIM_LOCUS345623</name>
</gene>
<dbReference type="PANTHER" id="PTHR31374">
    <property type="entry name" value="AUXIN-INDUCED PROTEIN-LIKE-RELATED"/>
    <property type="match status" value="1"/>
</dbReference>
<reference evidence="2" key="1">
    <citation type="submission" date="2019-03" db="EMBL/GenBank/DDBJ databases">
        <authorList>
            <person name="Mank J."/>
            <person name="Almeida P."/>
        </authorList>
    </citation>
    <scope>NUCLEOTIDE SEQUENCE</scope>
    <source>
        <strain evidence="2">78183</strain>
    </source>
</reference>